<evidence type="ECO:0008006" key="5">
    <source>
        <dbReference type="Google" id="ProtNLM"/>
    </source>
</evidence>
<dbReference type="SUPFAM" id="SSF49265">
    <property type="entry name" value="Fibronectin type III"/>
    <property type="match status" value="1"/>
</dbReference>
<proteinExistence type="predicted"/>
<keyword evidence="4" id="KW-1185">Reference proteome</keyword>
<dbReference type="KEGG" id="uru:DSM104443_02452"/>
<reference evidence="3 4" key="1">
    <citation type="submission" date="2020-04" db="EMBL/GenBank/DDBJ databases">
        <title>Usitatibacter rugosus gen. nov., sp. nov. and Usitatibacter palustris sp. nov., novel members of Usitatibacteraceae fam. nov. within the order Nitrosomonadales isolated from soil.</title>
        <authorList>
            <person name="Huber K.J."/>
            <person name="Neumann-Schaal M."/>
            <person name="Geppert A."/>
            <person name="Luckner M."/>
            <person name="Wanner G."/>
            <person name="Overmann J."/>
        </authorList>
    </citation>
    <scope>NUCLEOTIDE SEQUENCE [LARGE SCALE GENOMIC DNA]</scope>
    <source>
        <strain evidence="3 4">0125_3</strain>
    </source>
</reference>
<evidence type="ECO:0000256" key="2">
    <source>
        <dbReference type="SAM" id="SignalP"/>
    </source>
</evidence>
<dbReference type="NCBIfam" id="NF041766">
    <property type="entry name" value="choice_anch_U"/>
    <property type="match status" value="1"/>
</dbReference>
<organism evidence="3 4">
    <name type="scientific">Usitatibacter rugosus</name>
    <dbReference type="NCBI Taxonomy" id="2732067"/>
    <lineage>
        <taxon>Bacteria</taxon>
        <taxon>Pseudomonadati</taxon>
        <taxon>Pseudomonadota</taxon>
        <taxon>Betaproteobacteria</taxon>
        <taxon>Nitrosomonadales</taxon>
        <taxon>Usitatibacteraceae</taxon>
        <taxon>Usitatibacter</taxon>
    </lineage>
</organism>
<dbReference type="EMBL" id="CP053069">
    <property type="protein sequence ID" value="QJR11377.1"/>
    <property type="molecule type" value="Genomic_DNA"/>
</dbReference>
<evidence type="ECO:0000313" key="3">
    <source>
        <dbReference type="EMBL" id="QJR11377.1"/>
    </source>
</evidence>
<protein>
    <recommendedName>
        <fullName evidence="5">Fibronectin type-III domain-containing protein</fullName>
    </recommendedName>
</protein>
<gene>
    <name evidence="3" type="ORF">DSM104443_02452</name>
</gene>
<feature type="signal peptide" evidence="2">
    <location>
        <begin position="1"/>
        <end position="29"/>
    </location>
</feature>
<dbReference type="SUPFAM" id="SSF51126">
    <property type="entry name" value="Pectin lyase-like"/>
    <property type="match status" value="2"/>
</dbReference>
<dbReference type="RefSeq" id="WP_171092678.1">
    <property type="nucleotide sequence ID" value="NZ_CP053069.1"/>
</dbReference>
<dbReference type="Pfam" id="PF12951">
    <property type="entry name" value="PATR"/>
    <property type="match status" value="3"/>
</dbReference>
<name>A0A6M4H0Q0_9PROT</name>
<keyword evidence="1 2" id="KW-0732">Signal</keyword>
<dbReference type="InterPro" id="IPR011050">
    <property type="entry name" value="Pectin_lyase_fold/virulence"/>
</dbReference>
<dbReference type="NCBIfam" id="TIGR02601">
    <property type="entry name" value="autotrns_rpt"/>
    <property type="match status" value="2"/>
</dbReference>
<sequence length="1293" mass="129772">MADIQRRIRSFLPLLVVAAAALAPSAASAADCPANNEATFLACASGPGAGDTITLSADITLGGGSPVLVVADKTLVQGAFRLFGNLNKTGAAALSINANNSLGVVQISAGTIFIGATGALGSGSLLMAGGQLVATGLANPTFSTLDFTAGTTSVISAVTGQSIGLFVTNVTLQTSSQARFGSPGRQGGVFLLPGAPSSAAADSTIVVDGTSLTAGSPNFSLLSDAAASLTIQNTGGLSNNGNNLTIANLQAPDIFAGLTIASAGASTVSVRSGNFPASIGGNGALAKIGAGTLVLSGLLQHTGGTTISGGTLQLGDGSGTNQNYNLAIQNDATLVIDTAAANFTLGGTISGSGSVVKNGVGALNLNTTSSYFGDTTINAGTLRIGNAGALGVGPNLNINTGRLQATATMTLNKNITFGAGSSPTICATDFQTLVLTGLITSNTSGVLRFNDCGAGYIELAGGTTGLPIGSLQVVNGELQVNNPFNGTLFQTAINTQVTAPGALRVNRVTPLRVANLQGDGSVIVEQSLLELSGGTFDGVISGAGGVRTVTSPVTLTGDNTYTGGTEAQINLTVGNGGASGTLGTGPINVISVVTFVRSDTLDIPNTLSGNSIQFNGGGTFILSGTGTSVGNFRTQPNATLVVTGTYLAARPQITGAGGVLRGTGIVQGFQVAPGGIVEPGVGAGTGIFNGGQPSLVGGQVSIKIGGSTAGAQYDQLQVSSFSSFSATPLSVILVGGYVPPAGTSFTIVDVATGSTPASFNGLPEGGLLATGATNFRITYQGGNGNDIVLTAISVPGAPTITGVMPADPDFPNDVQVSFTAPASDGGSPILDYTVTCAATAVMGVTSSPALLSGVASGPTTCVARARNALGNGPDSAPFAVTIGLFDFSGPSATGSGTITANVAGGGGCSFTIPPFLLPVTAAPDAPPANLDFPHGIVGLIADGCTPGSTVTFTLTFPAPLPAGTRYWVYGIEAGNPVPHWYALPLSAAVISGNTVTLSIMDDSTDDAEPTPGQVIIGGGPAAPRAAPVTPPTAGTPAYQALWWAGAQESGWGINTTHQGDILFATWFTYNANGEGQWFLMSRAERTGPGEYTGTIYTTRGPAFNAVPFDSRQVVATEVGTGTFKFSSATSGRFEYTVNGITQSKTLTRTEFGNAIPECTAGGPASAIVNYQDTWWNASESGWGLNITHQGDVIFATWFTYDTSGKAQWLLMSDVRRVGLGDSFAGKIYRARGNPFNTLPWNTGSIQVTEVGQVTLSFSDADHGTFAYTLDGVSQTKAITRQEFASPKAMCSFR</sequence>
<evidence type="ECO:0000313" key="4">
    <source>
        <dbReference type="Proteomes" id="UP000501534"/>
    </source>
</evidence>
<feature type="chain" id="PRO_5026890066" description="Fibronectin type-III domain-containing protein" evidence="2">
    <location>
        <begin position="30"/>
        <end position="1293"/>
    </location>
</feature>
<dbReference type="InterPro" id="IPR013425">
    <property type="entry name" value="Autotrns_rpt"/>
</dbReference>
<dbReference type="InterPro" id="IPR036116">
    <property type="entry name" value="FN3_sf"/>
</dbReference>
<accession>A0A6M4H0Q0</accession>
<dbReference type="InterPro" id="IPR053784">
    <property type="entry name" value="Choice_anch_U_dom"/>
</dbReference>
<evidence type="ECO:0000256" key="1">
    <source>
        <dbReference type="ARBA" id="ARBA00022729"/>
    </source>
</evidence>
<dbReference type="Proteomes" id="UP000501534">
    <property type="component" value="Chromosome"/>
</dbReference>